<dbReference type="Proteomes" id="UP000499080">
    <property type="component" value="Unassembled WGS sequence"/>
</dbReference>
<evidence type="ECO:0000313" key="3">
    <source>
        <dbReference type="Proteomes" id="UP000499080"/>
    </source>
</evidence>
<accession>A0A4Y2EAP3</accession>
<keyword evidence="1" id="KW-1133">Transmembrane helix</keyword>
<dbReference type="AlphaFoldDB" id="A0A4Y2EAP3"/>
<evidence type="ECO:0000313" key="2">
    <source>
        <dbReference type="EMBL" id="GBM25991.1"/>
    </source>
</evidence>
<evidence type="ECO:0000256" key="1">
    <source>
        <dbReference type="SAM" id="Phobius"/>
    </source>
</evidence>
<reference evidence="2 3" key="1">
    <citation type="journal article" date="2019" name="Sci. Rep.">
        <title>Orb-weaving spider Araneus ventricosus genome elucidates the spidroin gene catalogue.</title>
        <authorList>
            <person name="Kono N."/>
            <person name="Nakamura H."/>
            <person name="Ohtoshi R."/>
            <person name="Moran D.A.P."/>
            <person name="Shinohara A."/>
            <person name="Yoshida Y."/>
            <person name="Fujiwara M."/>
            <person name="Mori M."/>
            <person name="Tomita M."/>
            <person name="Arakawa K."/>
        </authorList>
    </citation>
    <scope>NUCLEOTIDE SEQUENCE [LARGE SCALE GENOMIC DNA]</scope>
</reference>
<sequence>MASLGVSIREPLLLLLFFFYFVAYLVGDLLYEIHIARNTSCRQPIAKIPPGHPLCASNPVHSEASAPFTPSFVFFANPKTFFSSLSLLLIWRRESLRISAASEEGVR</sequence>
<name>A0A4Y2EAP3_ARAVE</name>
<dbReference type="EMBL" id="BGPR01000550">
    <property type="protein sequence ID" value="GBM25991.1"/>
    <property type="molecule type" value="Genomic_DNA"/>
</dbReference>
<comment type="caution">
    <text evidence="2">The sequence shown here is derived from an EMBL/GenBank/DDBJ whole genome shotgun (WGS) entry which is preliminary data.</text>
</comment>
<keyword evidence="1" id="KW-0472">Membrane</keyword>
<proteinExistence type="predicted"/>
<keyword evidence="1" id="KW-0812">Transmembrane</keyword>
<keyword evidence="3" id="KW-1185">Reference proteome</keyword>
<feature type="transmembrane region" description="Helical" evidence="1">
    <location>
        <begin position="12"/>
        <end position="31"/>
    </location>
</feature>
<protein>
    <submittedName>
        <fullName evidence="2">Uncharacterized protein</fullName>
    </submittedName>
</protein>
<gene>
    <name evidence="2" type="ORF">AVEN_223123_1</name>
</gene>
<organism evidence="2 3">
    <name type="scientific">Araneus ventricosus</name>
    <name type="common">Orbweaver spider</name>
    <name type="synonym">Epeira ventricosa</name>
    <dbReference type="NCBI Taxonomy" id="182803"/>
    <lineage>
        <taxon>Eukaryota</taxon>
        <taxon>Metazoa</taxon>
        <taxon>Ecdysozoa</taxon>
        <taxon>Arthropoda</taxon>
        <taxon>Chelicerata</taxon>
        <taxon>Arachnida</taxon>
        <taxon>Araneae</taxon>
        <taxon>Araneomorphae</taxon>
        <taxon>Entelegynae</taxon>
        <taxon>Araneoidea</taxon>
        <taxon>Araneidae</taxon>
        <taxon>Araneus</taxon>
    </lineage>
</organism>